<proteinExistence type="predicted"/>
<organism evidence="2 3">
    <name type="scientific">Parnassius apollo</name>
    <name type="common">Apollo butterfly</name>
    <name type="synonym">Papilio apollo</name>
    <dbReference type="NCBI Taxonomy" id="110799"/>
    <lineage>
        <taxon>Eukaryota</taxon>
        <taxon>Metazoa</taxon>
        <taxon>Ecdysozoa</taxon>
        <taxon>Arthropoda</taxon>
        <taxon>Hexapoda</taxon>
        <taxon>Insecta</taxon>
        <taxon>Pterygota</taxon>
        <taxon>Neoptera</taxon>
        <taxon>Endopterygota</taxon>
        <taxon>Lepidoptera</taxon>
        <taxon>Glossata</taxon>
        <taxon>Ditrysia</taxon>
        <taxon>Papilionoidea</taxon>
        <taxon>Papilionidae</taxon>
        <taxon>Parnassiinae</taxon>
        <taxon>Parnassini</taxon>
        <taxon>Parnassius</taxon>
        <taxon>Parnassius</taxon>
    </lineage>
</organism>
<feature type="domain" description="PiggyBac transposable element-derived protein" evidence="1">
    <location>
        <begin position="2"/>
        <end position="104"/>
    </location>
</feature>
<accession>A0A8S3Y8M6</accession>
<keyword evidence="3" id="KW-1185">Reference proteome</keyword>
<dbReference type="OrthoDB" id="118105at2759"/>
<comment type="caution">
    <text evidence="2">The sequence shown here is derived from an EMBL/GenBank/DDBJ whole genome shotgun (WGS) entry which is preliminary data.</text>
</comment>
<dbReference type="AlphaFoldDB" id="A0A8S3Y8M6"/>
<dbReference type="Pfam" id="PF13843">
    <property type="entry name" value="DDE_Tnp_1_7"/>
    <property type="match status" value="1"/>
</dbReference>
<dbReference type="EMBL" id="CAJQZP010001568">
    <property type="protein sequence ID" value="CAG5054634.1"/>
    <property type="molecule type" value="Genomic_DNA"/>
</dbReference>
<name>A0A8S3Y8M6_PARAO</name>
<dbReference type="Proteomes" id="UP000691718">
    <property type="component" value="Unassembled WGS sequence"/>
</dbReference>
<gene>
    <name evidence="2" type="ORF">PAPOLLO_LOCUS26019</name>
</gene>
<evidence type="ECO:0000313" key="3">
    <source>
        <dbReference type="Proteomes" id="UP000691718"/>
    </source>
</evidence>
<reference evidence="2" key="1">
    <citation type="submission" date="2021-04" db="EMBL/GenBank/DDBJ databases">
        <authorList>
            <person name="Tunstrom K."/>
        </authorList>
    </citation>
    <scope>NUCLEOTIDE SEQUENCE</scope>
</reference>
<protein>
    <submittedName>
        <fullName evidence="2">(apollo) hypothetical protein</fullName>
    </submittedName>
</protein>
<evidence type="ECO:0000313" key="2">
    <source>
        <dbReference type="EMBL" id="CAG5054634.1"/>
    </source>
</evidence>
<dbReference type="PANTHER" id="PTHR46599:SF3">
    <property type="entry name" value="PIGGYBAC TRANSPOSABLE ELEMENT-DERIVED PROTEIN 4"/>
    <property type="match status" value="1"/>
</dbReference>
<sequence>MYCTGTLCINLKQNPPEVVQKNLKREENIYRYCQGVHIGKWKDKRTVTYITTEFKKPEAIAKYNEFMSGVDRQAQLLAFYLYERKTLQWYLKVAVHTFQLLLINFFNICNKNSGQPKMTLYDYRSSVISALLPDKRVTTNQGPVKRQVPMLHKIRKKKQKENLNVSNAANA</sequence>
<dbReference type="InterPro" id="IPR029526">
    <property type="entry name" value="PGBD"/>
</dbReference>
<dbReference type="PANTHER" id="PTHR46599">
    <property type="entry name" value="PIGGYBAC TRANSPOSABLE ELEMENT-DERIVED PROTEIN 4"/>
    <property type="match status" value="1"/>
</dbReference>
<evidence type="ECO:0000259" key="1">
    <source>
        <dbReference type="Pfam" id="PF13843"/>
    </source>
</evidence>